<dbReference type="InterPro" id="IPR035952">
    <property type="entry name" value="Rhomboid-like_sf"/>
</dbReference>
<dbReference type="PROSITE" id="PS50005">
    <property type="entry name" value="TPR"/>
    <property type="match status" value="1"/>
</dbReference>
<dbReference type="Gene3D" id="1.20.1540.10">
    <property type="entry name" value="Rhomboid-like"/>
    <property type="match status" value="1"/>
</dbReference>
<feature type="transmembrane region" description="Helical" evidence="8">
    <location>
        <begin position="266"/>
        <end position="284"/>
    </location>
</feature>
<evidence type="ECO:0000256" key="7">
    <source>
        <dbReference type="PROSITE-ProRule" id="PRU00339"/>
    </source>
</evidence>
<keyword evidence="3 8" id="KW-0812">Transmembrane</keyword>
<dbReference type="Gene3D" id="1.25.40.10">
    <property type="entry name" value="Tetratricopeptide repeat domain"/>
    <property type="match status" value="1"/>
</dbReference>
<dbReference type="SUPFAM" id="SSF48452">
    <property type="entry name" value="TPR-like"/>
    <property type="match status" value="1"/>
</dbReference>
<organism evidence="10 11">
    <name type="scientific">Bacillus oleivorans</name>
    <dbReference type="NCBI Taxonomy" id="1448271"/>
    <lineage>
        <taxon>Bacteria</taxon>
        <taxon>Bacillati</taxon>
        <taxon>Bacillota</taxon>
        <taxon>Bacilli</taxon>
        <taxon>Bacillales</taxon>
        <taxon>Bacillaceae</taxon>
        <taxon>Bacillus</taxon>
    </lineage>
</organism>
<proteinExistence type="inferred from homology"/>
<evidence type="ECO:0000259" key="9">
    <source>
        <dbReference type="Pfam" id="PF01694"/>
    </source>
</evidence>
<evidence type="ECO:0000256" key="4">
    <source>
        <dbReference type="ARBA" id="ARBA00022801"/>
    </source>
</evidence>
<accession>A0A285CK14</accession>
<evidence type="ECO:0000313" key="11">
    <source>
        <dbReference type="Proteomes" id="UP000219546"/>
    </source>
</evidence>
<dbReference type="SUPFAM" id="SSF144091">
    <property type="entry name" value="Rhomboid-like"/>
    <property type="match status" value="1"/>
</dbReference>
<name>A0A285CK14_9BACI</name>
<keyword evidence="7" id="KW-0802">TPR repeat</keyword>
<keyword evidence="5 8" id="KW-1133">Transmembrane helix</keyword>
<keyword evidence="10" id="KW-0645">Protease</keyword>
<gene>
    <name evidence="10" type="ORF">SAMN05877753_102128</name>
</gene>
<dbReference type="GO" id="GO:0016020">
    <property type="term" value="C:membrane"/>
    <property type="evidence" value="ECO:0007669"/>
    <property type="project" value="UniProtKB-SubCell"/>
</dbReference>
<evidence type="ECO:0000313" key="10">
    <source>
        <dbReference type="EMBL" id="SNX67924.1"/>
    </source>
</evidence>
<keyword evidence="11" id="KW-1185">Reference proteome</keyword>
<feature type="repeat" description="TPR" evidence="7">
    <location>
        <begin position="466"/>
        <end position="499"/>
    </location>
</feature>
<feature type="transmembrane region" description="Helical" evidence="8">
    <location>
        <begin position="290"/>
        <end position="306"/>
    </location>
</feature>
<dbReference type="Proteomes" id="UP000219546">
    <property type="component" value="Unassembled WGS sequence"/>
</dbReference>
<dbReference type="GO" id="GO:0006508">
    <property type="term" value="P:proteolysis"/>
    <property type="evidence" value="ECO:0007669"/>
    <property type="project" value="UniProtKB-KW"/>
</dbReference>
<feature type="transmembrane region" description="Helical" evidence="8">
    <location>
        <begin position="342"/>
        <end position="358"/>
    </location>
</feature>
<dbReference type="InterPro" id="IPR050925">
    <property type="entry name" value="Rhomboid_protease_S54"/>
</dbReference>
<comment type="similarity">
    <text evidence="2">Belongs to the peptidase S54 family.</text>
</comment>
<dbReference type="Pfam" id="PF01694">
    <property type="entry name" value="Rhomboid"/>
    <property type="match status" value="1"/>
</dbReference>
<dbReference type="EMBL" id="OAOP01000002">
    <property type="protein sequence ID" value="SNX67924.1"/>
    <property type="molecule type" value="Genomic_DNA"/>
</dbReference>
<feature type="transmembrane region" description="Helical" evidence="8">
    <location>
        <begin position="234"/>
        <end position="254"/>
    </location>
</feature>
<dbReference type="SMART" id="SM00028">
    <property type="entry name" value="TPR"/>
    <property type="match status" value="2"/>
</dbReference>
<dbReference type="PANTHER" id="PTHR43731:SF14">
    <property type="entry name" value="PRESENILIN-ASSOCIATED RHOMBOID-LIKE PROTEIN, MITOCHONDRIAL"/>
    <property type="match status" value="1"/>
</dbReference>
<keyword evidence="4" id="KW-0378">Hydrolase</keyword>
<dbReference type="AlphaFoldDB" id="A0A285CK14"/>
<keyword evidence="6 8" id="KW-0472">Membrane</keyword>
<sequence length="517" mass="59302">MSFRESYLFWKIAYELTSSGRYRLIFESNNGKEIWLEKVEGKEADLIHLNQYNLDWSYWLRQHNELSIKQAQEINTRLYKKTVSVLNIYISPYPPVDDGFDAVSEWYQPANSPGLSWYTMILDQADQGKSLDMIAQLCGLEWKEPFLETPDERDVLQYQEYTRQWAAQQRKTEEKTFQHGKPIFTFFFMAIQLAVFAWMEMEGSSQDPRTLLEFGAKFNPLILEGEWYRLITPIFIHIGVFHLLMNTVALYYLGAIVERIFGSLRFFIIYMIAGIMGSIASFAFSPTLSAGASGAIFGCFGALLYFGMLQPKLFLRTIGYNIFIVIAFNLALGFTIPGIDNAGHIGGLIGGFAATGIVHFPKKFRLSTQVLFLVLTLGIGAGLLYAGAQQGVQEEEGTYLAHIAQQYAEEENYEKAYELVKAYDLENGEPSADIYFIMSYIEFQWQEYDLAGSHLKQVIEISPDYHQAYYNLSLVYYNLGQLEEAYEWAKQAREINPGNDQYKQWTDDLSQFVGGEQ</sequence>
<evidence type="ECO:0000256" key="2">
    <source>
        <dbReference type="ARBA" id="ARBA00009045"/>
    </source>
</evidence>
<dbReference type="RefSeq" id="WP_097157335.1">
    <property type="nucleotide sequence ID" value="NZ_JBEPMQ010000013.1"/>
</dbReference>
<feature type="domain" description="Peptidase S54 rhomboid" evidence="9">
    <location>
        <begin position="225"/>
        <end position="358"/>
    </location>
</feature>
<dbReference type="Pfam" id="PF14559">
    <property type="entry name" value="TPR_19"/>
    <property type="match status" value="1"/>
</dbReference>
<reference evidence="10 11" key="1">
    <citation type="submission" date="2017-08" db="EMBL/GenBank/DDBJ databases">
        <authorList>
            <person name="de Groot N.N."/>
        </authorList>
    </citation>
    <scope>NUCLEOTIDE SEQUENCE [LARGE SCALE GENOMIC DNA]</scope>
    <source>
        <strain evidence="10 11">JC228</strain>
    </source>
</reference>
<comment type="subcellular location">
    <subcellularLocation>
        <location evidence="1">Membrane</location>
        <topology evidence="1">Multi-pass membrane protein</topology>
    </subcellularLocation>
</comment>
<dbReference type="InterPro" id="IPR011990">
    <property type="entry name" value="TPR-like_helical_dom_sf"/>
</dbReference>
<feature type="transmembrane region" description="Helical" evidence="8">
    <location>
        <begin position="318"/>
        <end position="336"/>
    </location>
</feature>
<dbReference type="InterPro" id="IPR022764">
    <property type="entry name" value="Peptidase_S54_rhomboid_dom"/>
</dbReference>
<feature type="transmembrane region" description="Helical" evidence="8">
    <location>
        <begin position="180"/>
        <end position="199"/>
    </location>
</feature>
<evidence type="ECO:0000256" key="5">
    <source>
        <dbReference type="ARBA" id="ARBA00022989"/>
    </source>
</evidence>
<feature type="transmembrane region" description="Helical" evidence="8">
    <location>
        <begin position="370"/>
        <end position="388"/>
    </location>
</feature>
<evidence type="ECO:0000256" key="8">
    <source>
        <dbReference type="SAM" id="Phobius"/>
    </source>
</evidence>
<dbReference type="PROSITE" id="PS50293">
    <property type="entry name" value="TPR_REGION"/>
    <property type="match status" value="1"/>
</dbReference>
<evidence type="ECO:0000256" key="6">
    <source>
        <dbReference type="ARBA" id="ARBA00023136"/>
    </source>
</evidence>
<evidence type="ECO:0000256" key="3">
    <source>
        <dbReference type="ARBA" id="ARBA00022692"/>
    </source>
</evidence>
<dbReference type="OrthoDB" id="9813074at2"/>
<dbReference type="InterPro" id="IPR019734">
    <property type="entry name" value="TPR_rpt"/>
</dbReference>
<protein>
    <submittedName>
        <fullName evidence="10">Rhomboid protease GluP</fullName>
    </submittedName>
</protein>
<dbReference type="PANTHER" id="PTHR43731">
    <property type="entry name" value="RHOMBOID PROTEASE"/>
    <property type="match status" value="1"/>
</dbReference>
<evidence type="ECO:0000256" key="1">
    <source>
        <dbReference type="ARBA" id="ARBA00004141"/>
    </source>
</evidence>
<dbReference type="GO" id="GO:0004252">
    <property type="term" value="F:serine-type endopeptidase activity"/>
    <property type="evidence" value="ECO:0007669"/>
    <property type="project" value="InterPro"/>
</dbReference>